<dbReference type="InterPro" id="IPR036770">
    <property type="entry name" value="Ankyrin_rpt-contain_sf"/>
</dbReference>
<protein>
    <submittedName>
        <fullName evidence="1">Multiple ankyrin repeats single KH domain</fullName>
    </submittedName>
</protein>
<dbReference type="SUPFAM" id="SSF48403">
    <property type="entry name" value="Ankyrin repeat"/>
    <property type="match status" value="1"/>
</dbReference>
<dbReference type="InterPro" id="IPR002110">
    <property type="entry name" value="Ankyrin_rpt"/>
</dbReference>
<gene>
    <name evidence="1" type="ORF">PGQ11_015575</name>
</gene>
<reference evidence="1 2" key="1">
    <citation type="journal article" date="2024" name="IMA Fungus">
        <title>Apiospora arundinis, a panoply of carbohydrate-active enzymes and secondary metabolites.</title>
        <authorList>
            <person name="Sorensen T."/>
            <person name="Petersen C."/>
            <person name="Muurmann A.T."/>
            <person name="Christiansen J.V."/>
            <person name="Brundto M.L."/>
            <person name="Overgaard C.K."/>
            <person name="Boysen A.T."/>
            <person name="Wollenberg R.D."/>
            <person name="Larsen T.O."/>
            <person name="Sorensen J.L."/>
            <person name="Nielsen K.L."/>
            <person name="Sondergaard T.E."/>
        </authorList>
    </citation>
    <scope>NUCLEOTIDE SEQUENCE [LARGE SCALE GENOMIC DNA]</scope>
    <source>
        <strain evidence="1 2">AAU 773</strain>
    </source>
</reference>
<evidence type="ECO:0000313" key="2">
    <source>
        <dbReference type="Proteomes" id="UP001390339"/>
    </source>
</evidence>
<accession>A0ABR2HLX6</accession>
<dbReference type="Proteomes" id="UP001390339">
    <property type="component" value="Unassembled WGS sequence"/>
</dbReference>
<comment type="caution">
    <text evidence="1">The sequence shown here is derived from an EMBL/GenBank/DDBJ whole genome shotgun (WGS) entry which is preliminary data.</text>
</comment>
<evidence type="ECO:0000313" key="1">
    <source>
        <dbReference type="EMBL" id="KAK8849095.1"/>
    </source>
</evidence>
<organism evidence="1 2">
    <name type="scientific">Apiospora arundinis</name>
    <dbReference type="NCBI Taxonomy" id="335852"/>
    <lineage>
        <taxon>Eukaryota</taxon>
        <taxon>Fungi</taxon>
        <taxon>Dikarya</taxon>
        <taxon>Ascomycota</taxon>
        <taxon>Pezizomycotina</taxon>
        <taxon>Sordariomycetes</taxon>
        <taxon>Xylariomycetidae</taxon>
        <taxon>Amphisphaeriales</taxon>
        <taxon>Apiosporaceae</taxon>
        <taxon>Apiospora</taxon>
    </lineage>
</organism>
<proteinExistence type="predicted"/>
<name>A0ABR2HLX6_9PEZI</name>
<dbReference type="Pfam" id="PF12796">
    <property type="entry name" value="Ank_2"/>
    <property type="match status" value="1"/>
</dbReference>
<dbReference type="Gene3D" id="1.25.40.20">
    <property type="entry name" value="Ankyrin repeat-containing domain"/>
    <property type="match status" value="1"/>
</dbReference>
<sequence>MPFSSLPTEIVSQIMIEAVLVRGIQRAQRLRYVSKAWNIAVGRAIIESGVLDNEVNQLSSVHWPYHFAYKALRDKTYATGGIASTRLGICRLVAGRVTGYKGLDANTDAYTQSHVQISKNLARDYYDTLLLGIFAWLNELDLLKGILQFMEAVPSDRDMDNLLYAIGAAAYKGHDEALSLLLSMSNTREHLGDLFEEATEYIISKASEGNQLSTLELGLKLGTRLEPHLITKALLITTSLPIFERLLPLARDYFTRGFTHPVHFGILLKTTFEHQASRGAIPIMDYILCLNDPGLSRDGNYAKWKVPMRRAAKGGSLETVVFLWNHGFPVDKDIFIAAVEHGNPDVVQFLLEQPATADFPLDLALIKAVDNENEKVAIMLLTKGSARLNAKDRRFAMYEAMYRGLESMASLLLEYQIEEWRT</sequence>
<dbReference type="EMBL" id="JAPCWZ010000010">
    <property type="protein sequence ID" value="KAK8849095.1"/>
    <property type="molecule type" value="Genomic_DNA"/>
</dbReference>
<keyword evidence="2" id="KW-1185">Reference proteome</keyword>